<dbReference type="GO" id="GO:0005829">
    <property type="term" value="C:cytosol"/>
    <property type="evidence" value="ECO:0007669"/>
    <property type="project" value="TreeGrafter"/>
</dbReference>
<protein>
    <recommendedName>
        <fullName evidence="6">Exodeoxyribonuclease 7 small subunit</fullName>
        <ecNumber evidence="6">3.1.11.6</ecNumber>
    </recommendedName>
    <alternativeName>
        <fullName evidence="6">Exodeoxyribonuclease VII small subunit</fullName>
        <shortName evidence="6">Exonuclease VII small subunit</shortName>
    </alternativeName>
</protein>
<keyword evidence="9" id="KW-1185">Reference proteome</keyword>
<organism evidence="8 9">
    <name type="scientific">Philodulcilactobacillus myokoensis</name>
    <dbReference type="NCBI Taxonomy" id="2929573"/>
    <lineage>
        <taxon>Bacteria</taxon>
        <taxon>Bacillati</taxon>
        <taxon>Bacillota</taxon>
        <taxon>Bacilli</taxon>
        <taxon>Lactobacillales</taxon>
        <taxon>Lactobacillaceae</taxon>
        <taxon>Philodulcilactobacillus</taxon>
    </lineage>
</organism>
<dbReference type="Proteomes" id="UP001144204">
    <property type="component" value="Unassembled WGS sequence"/>
</dbReference>
<comment type="catalytic activity">
    <reaction evidence="6">
        <text>Exonucleolytic cleavage in either 5'- to 3'- or 3'- to 5'-direction to yield nucleoside 5'-phosphates.</text>
        <dbReference type="EC" id="3.1.11.6"/>
    </reaction>
</comment>
<dbReference type="GO" id="GO:0006308">
    <property type="term" value="P:DNA catabolic process"/>
    <property type="evidence" value="ECO:0007669"/>
    <property type="project" value="UniProtKB-UniRule"/>
</dbReference>
<dbReference type="GO" id="GO:0008855">
    <property type="term" value="F:exodeoxyribonuclease VII activity"/>
    <property type="evidence" value="ECO:0007669"/>
    <property type="project" value="UniProtKB-UniRule"/>
</dbReference>
<dbReference type="NCBIfam" id="NF002138">
    <property type="entry name" value="PRK00977.1-2"/>
    <property type="match status" value="1"/>
</dbReference>
<keyword evidence="4 6" id="KW-0378">Hydrolase</keyword>
<evidence type="ECO:0000256" key="2">
    <source>
        <dbReference type="ARBA" id="ARBA00022490"/>
    </source>
</evidence>
<evidence type="ECO:0000313" key="8">
    <source>
        <dbReference type="EMBL" id="GLB46802.1"/>
    </source>
</evidence>
<name>A0A9W6B0P9_9LACO</name>
<dbReference type="Pfam" id="PF02609">
    <property type="entry name" value="Exonuc_VII_S"/>
    <property type="match status" value="1"/>
</dbReference>
<evidence type="ECO:0000256" key="1">
    <source>
        <dbReference type="ARBA" id="ARBA00009998"/>
    </source>
</evidence>
<comment type="subunit">
    <text evidence="6">Heterooligomer composed of large and small subunits.</text>
</comment>
<evidence type="ECO:0000256" key="4">
    <source>
        <dbReference type="ARBA" id="ARBA00022801"/>
    </source>
</evidence>
<dbReference type="InterPro" id="IPR003761">
    <property type="entry name" value="Exonuc_VII_S"/>
</dbReference>
<dbReference type="PANTHER" id="PTHR34137:SF1">
    <property type="entry name" value="EXODEOXYRIBONUCLEASE 7 SMALL SUBUNIT"/>
    <property type="match status" value="1"/>
</dbReference>
<keyword evidence="5 6" id="KW-0269">Exonuclease</keyword>
<dbReference type="GO" id="GO:0009318">
    <property type="term" value="C:exodeoxyribonuclease VII complex"/>
    <property type="evidence" value="ECO:0007669"/>
    <property type="project" value="UniProtKB-UniRule"/>
</dbReference>
<comment type="caution">
    <text evidence="8">The sequence shown here is derived from an EMBL/GenBank/DDBJ whole genome shotgun (WGS) entry which is preliminary data.</text>
</comment>
<gene>
    <name evidence="6 8" type="primary">xseB</name>
    <name evidence="8" type="ORF">WR164_07810</name>
</gene>
<keyword evidence="2 6" id="KW-0963">Cytoplasm</keyword>
<sequence length="85" mass="9755">MAKETPTFEDNMNHLEQIVNQLENGDVPLEKALSEFKKGVGLSNRLQKTLSQAEHTLTHMETDDDKEVNFNQHSNDDQQNESDKQ</sequence>
<feature type="region of interest" description="Disordered" evidence="7">
    <location>
        <begin position="58"/>
        <end position="85"/>
    </location>
</feature>
<dbReference type="RefSeq" id="WP_286136263.1">
    <property type="nucleotide sequence ID" value="NZ_BRPL01000002.1"/>
</dbReference>
<reference evidence="8" key="2">
    <citation type="journal article" date="2023" name="PLoS ONE">
        <title>Philodulcilactobacillus myokoensis gen. nov., sp. nov., a fructophilic, acidophilic, and agar-phobic lactic acid bacterium isolated from fermented vegetable extracts.</title>
        <authorList>
            <person name="Kouya T."/>
            <person name="Ishiyama Y."/>
            <person name="Ohashi S."/>
            <person name="Kumakubo R."/>
            <person name="Yamazaki T."/>
            <person name="Otaki T."/>
        </authorList>
    </citation>
    <scope>NUCLEOTIDE SEQUENCE</scope>
    <source>
        <strain evidence="8">WR16-4</strain>
    </source>
</reference>
<dbReference type="Gene3D" id="1.10.287.1040">
    <property type="entry name" value="Exonuclease VII, small subunit"/>
    <property type="match status" value="1"/>
</dbReference>
<evidence type="ECO:0000256" key="3">
    <source>
        <dbReference type="ARBA" id="ARBA00022722"/>
    </source>
</evidence>
<keyword evidence="3 6" id="KW-0540">Nuclease</keyword>
<evidence type="ECO:0000256" key="7">
    <source>
        <dbReference type="SAM" id="MobiDB-lite"/>
    </source>
</evidence>
<dbReference type="InterPro" id="IPR037004">
    <property type="entry name" value="Exonuc_VII_ssu_sf"/>
</dbReference>
<comment type="subcellular location">
    <subcellularLocation>
        <location evidence="6">Cytoplasm</location>
    </subcellularLocation>
</comment>
<evidence type="ECO:0000256" key="5">
    <source>
        <dbReference type="ARBA" id="ARBA00022839"/>
    </source>
</evidence>
<reference evidence="8" key="1">
    <citation type="submission" date="2022-07" db="EMBL/GenBank/DDBJ databases">
        <authorList>
            <person name="Kouya T."/>
            <person name="Ishiyama Y."/>
        </authorList>
    </citation>
    <scope>NUCLEOTIDE SEQUENCE</scope>
    <source>
        <strain evidence="8">WR16-4</strain>
    </source>
</reference>
<dbReference type="HAMAP" id="MF_00337">
    <property type="entry name" value="Exonuc_7_S"/>
    <property type="match status" value="1"/>
</dbReference>
<dbReference type="AlphaFoldDB" id="A0A9W6B0P9"/>
<evidence type="ECO:0000256" key="6">
    <source>
        <dbReference type="HAMAP-Rule" id="MF_00337"/>
    </source>
</evidence>
<evidence type="ECO:0000313" key="9">
    <source>
        <dbReference type="Proteomes" id="UP001144204"/>
    </source>
</evidence>
<dbReference type="PANTHER" id="PTHR34137">
    <property type="entry name" value="EXODEOXYRIBONUCLEASE 7 SMALL SUBUNIT"/>
    <property type="match status" value="1"/>
</dbReference>
<comment type="similarity">
    <text evidence="1 6">Belongs to the XseB family.</text>
</comment>
<proteinExistence type="inferred from homology"/>
<comment type="function">
    <text evidence="6">Bidirectionally degrades single-stranded DNA into large acid-insoluble oligonucleotides, which are then degraded further into small acid-soluble oligonucleotides.</text>
</comment>
<dbReference type="SUPFAM" id="SSF116842">
    <property type="entry name" value="XseB-like"/>
    <property type="match status" value="1"/>
</dbReference>
<dbReference type="PIRSF" id="PIRSF006488">
    <property type="entry name" value="Exonuc_VII_S"/>
    <property type="match status" value="1"/>
</dbReference>
<dbReference type="EC" id="3.1.11.6" evidence="6"/>
<accession>A0A9W6B0P9</accession>
<dbReference type="EMBL" id="BRPL01000002">
    <property type="protein sequence ID" value="GLB46802.1"/>
    <property type="molecule type" value="Genomic_DNA"/>
</dbReference>
<dbReference type="NCBIfam" id="TIGR01280">
    <property type="entry name" value="xseB"/>
    <property type="match status" value="1"/>
</dbReference>